<sequence>KFTAKERCHCPLQDVEIAHHQTLLTTKHCPPPDVSSQKEVNEVASIETPSDLFSQQMPAISITRNGISKRRPHETLSIPSTAFEQALNLYVGLQFDY</sequence>
<feature type="non-terminal residue" evidence="1">
    <location>
        <position position="1"/>
    </location>
</feature>
<evidence type="ECO:0000313" key="1">
    <source>
        <dbReference type="EMBL" id="CAG8505482.1"/>
    </source>
</evidence>
<protein>
    <submittedName>
        <fullName evidence="1">8801_t:CDS:1</fullName>
    </submittedName>
</protein>
<comment type="caution">
    <text evidence="1">The sequence shown here is derived from an EMBL/GenBank/DDBJ whole genome shotgun (WGS) entry which is preliminary data.</text>
</comment>
<accession>A0ACA9L2L3</accession>
<keyword evidence="2" id="KW-1185">Reference proteome</keyword>
<name>A0ACA9L2L3_9GLOM</name>
<evidence type="ECO:0000313" key="2">
    <source>
        <dbReference type="Proteomes" id="UP000789366"/>
    </source>
</evidence>
<proteinExistence type="predicted"/>
<reference evidence="1" key="1">
    <citation type="submission" date="2021-06" db="EMBL/GenBank/DDBJ databases">
        <authorList>
            <person name="Kallberg Y."/>
            <person name="Tangrot J."/>
            <person name="Rosling A."/>
        </authorList>
    </citation>
    <scope>NUCLEOTIDE SEQUENCE</scope>
    <source>
        <strain evidence="1">28 12/20/2015</strain>
    </source>
</reference>
<dbReference type="EMBL" id="CAJVPW010002395">
    <property type="protein sequence ID" value="CAG8505482.1"/>
    <property type="molecule type" value="Genomic_DNA"/>
</dbReference>
<dbReference type="Proteomes" id="UP000789366">
    <property type="component" value="Unassembled WGS sequence"/>
</dbReference>
<organism evidence="1 2">
    <name type="scientific">Cetraspora pellucida</name>
    <dbReference type="NCBI Taxonomy" id="1433469"/>
    <lineage>
        <taxon>Eukaryota</taxon>
        <taxon>Fungi</taxon>
        <taxon>Fungi incertae sedis</taxon>
        <taxon>Mucoromycota</taxon>
        <taxon>Glomeromycotina</taxon>
        <taxon>Glomeromycetes</taxon>
        <taxon>Diversisporales</taxon>
        <taxon>Gigasporaceae</taxon>
        <taxon>Cetraspora</taxon>
    </lineage>
</organism>
<gene>
    <name evidence="1" type="ORF">SPELUC_LOCUS3218</name>
</gene>